<dbReference type="AlphaFoldDB" id="A0A915Q160"/>
<proteinExistence type="predicted"/>
<accession>A0A915Q160</accession>
<feature type="region of interest" description="Disordered" evidence="1">
    <location>
        <begin position="23"/>
        <end position="46"/>
    </location>
</feature>
<protein>
    <submittedName>
        <fullName evidence="3">Uncharacterized protein</fullName>
    </submittedName>
</protein>
<keyword evidence="2" id="KW-1185">Reference proteome</keyword>
<sequence length="78" mass="8612">MKAVQIASRFLGCICISTCYLNRSSQKAEEKSEEKGEHHGIRRGNEAASVMEHREWMIGSRGFSSYKAAMSISGTSVV</sequence>
<evidence type="ECO:0000256" key="1">
    <source>
        <dbReference type="SAM" id="MobiDB-lite"/>
    </source>
</evidence>
<organism evidence="2 3">
    <name type="scientific">Setaria digitata</name>
    <dbReference type="NCBI Taxonomy" id="48799"/>
    <lineage>
        <taxon>Eukaryota</taxon>
        <taxon>Metazoa</taxon>
        <taxon>Ecdysozoa</taxon>
        <taxon>Nematoda</taxon>
        <taxon>Chromadorea</taxon>
        <taxon>Rhabditida</taxon>
        <taxon>Spirurina</taxon>
        <taxon>Spiruromorpha</taxon>
        <taxon>Filarioidea</taxon>
        <taxon>Setariidae</taxon>
        <taxon>Setaria</taxon>
    </lineage>
</organism>
<evidence type="ECO:0000313" key="2">
    <source>
        <dbReference type="Proteomes" id="UP000887581"/>
    </source>
</evidence>
<name>A0A915Q160_9BILA</name>
<dbReference type="WBParaSite" id="sdigi.contig712.g9564.t1">
    <property type="protein sequence ID" value="sdigi.contig712.g9564.t1"/>
    <property type="gene ID" value="sdigi.contig712.g9564"/>
</dbReference>
<evidence type="ECO:0000313" key="3">
    <source>
        <dbReference type="WBParaSite" id="sdigi.contig712.g9564.t1"/>
    </source>
</evidence>
<reference evidence="3" key="1">
    <citation type="submission" date="2022-11" db="UniProtKB">
        <authorList>
            <consortium name="WormBaseParasite"/>
        </authorList>
    </citation>
    <scope>IDENTIFICATION</scope>
</reference>
<feature type="compositionally biased region" description="Basic and acidic residues" evidence="1">
    <location>
        <begin position="26"/>
        <end position="46"/>
    </location>
</feature>
<dbReference type="Proteomes" id="UP000887581">
    <property type="component" value="Unplaced"/>
</dbReference>